<gene>
    <name evidence="7" type="ORF">BLA27_06585</name>
</gene>
<reference evidence="7 8" key="1">
    <citation type="submission" date="2016-10" db="EMBL/GenBank/DDBJ databases">
        <title>The Draft Genome Sequence of the Potato Rhizosphere Bacteria Ochrobactrum sp. IPA7.2.</title>
        <authorList>
            <person name="Gogoleva N.E."/>
            <person name="Khlopko Y.A."/>
            <person name="Burygin G.L."/>
            <person name="Plotnikov A.O."/>
        </authorList>
    </citation>
    <scope>NUCLEOTIDE SEQUENCE [LARGE SCALE GENOMIC DNA]</scope>
    <source>
        <strain evidence="7 8">IPA7.2</strain>
    </source>
</reference>
<organism evidence="7 8">
    <name type="scientific">Brucella cytisi</name>
    <dbReference type="NCBI Taxonomy" id="407152"/>
    <lineage>
        <taxon>Bacteria</taxon>
        <taxon>Pseudomonadati</taxon>
        <taxon>Pseudomonadota</taxon>
        <taxon>Alphaproteobacteria</taxon>
        <taxon>Hyphomicrobiales</taxon>
        <taxon>Brucellaceae</taxon>
        <taxon>Brucella/Ochrobactrum group</taxon>
        <taxon>Brucella</taxon>
    </lineage>
</organism>
<proteinExistence type="predicted"/>
<keyword evidence="5" id="KW-0411">Iron-sulfur</keyword>
<dbReference type="AlphaFoldDB" id="A0A1J6IGW8"/>
<dbReference type="SFLD" id="SFLDS00029">
    <property type="entry name" value="Radical_SAM"/>
    <property type="match status" value="1"/>
</dbReference>
<dbReference type="InterPro" id="IPR007197">
    <property type="entry name" value="rSAM"/>
</dbReference>
<keyword evidence="4" id="KW-0408">Iron</keyword>
<evidence type="ECO:0000313" key="7">
    <source>
        <dbReference type="EMBL" id="OIS94344.1"/>
    </source>
</evidence>
<sequence>MELQDFQSVDVRSLPSLRVIAVAAPDRIKGQKEESALNSRDPASLFNACRIAASRALSGRGPWGESNWAKGGRNRIRRNFLLMYSLDDMPEFVRLLNREKPNVILLGAMSLCMPGAIECARVARQILGRQVLIVLGGRHANETIYLWNKKARQTTDVLHHAGSPARLMRENRIPPLFDAVISGEAEYLIAELGEVMVSGTIWDLEKLFQRISPHIPGNWIVSLPMGPDIVSAGVVMDPNDLPPLAPLYGVSTSFDVFGNRMTAHVFSDTGAGCVYDCDFCSERSSVTGRLADVNGAPQRLYRQMAEAVRVIKEDHPGRGASAFIEDSVLLGGSPRAFDEFCDLLDEKPLALQFGAQLTIDLILRREDQLRRLATAGLRYLFIGLETFDPNEIGGMSKNIGARTGSWHARFCQALDILTRNEIACGCALLFGLGETHYSRIALLDTLIDEKQKRGSPVVLSANWAVQHPLQDSTTGRVYDYTEWGTPPGAHLSLFHHFGEASLKYCMSEQSKPRLEHLREIVNKMTEFEAI</sequence>
<dbReference type="RefSeq" id="WP_071631161.1">
    <property type="nucleotide sequence ID" value="NZ_MOEC01000005.1"/>
</dbReference>
<dbReference type="SUPFAM" id="SSF102114">
    <property type="entry name" value="Radical SAM enzymes"/>
    <property type="match status" value="1"/>
</dbReference>
<dbReference type="InterPro" id="IPR030973">
    <property type="entry name" value="CHP04434"/>
</dbReference>
<evidence type="ECO:0000259" key="6">
    <source>
        <dbReference type="PROSITE" id="PS51918"/>
    </source>
</evidence>
<dbReference type="GO" id="GO:0046872">
    <property type="term" value="F:metal ion binding"/>
    <property type="evidence" value="ECO:0007669"/>
    <property type="project" value="UniProtKB-KW"/>
</dbReference>
<dbReference type="SMART" id="SM00729">
    <property type="entry name" value="Elp3"/>
    <property type="match status" value="1"/>
</dbReference>
<evidence type="ECO:0000256" key="2">
    <source>
        <dbReference type="ARBA" id="ARBA00022691"/>
    </source>
</evidence>
<dbReference type="SFLD" id="SFLDG01082">
    <property type="entry name" value="B12-binding_domain_containing"/>
    <property type="match status" value="1"/>
</dbReference>
<dbReference type="GO" id="GO:0005829">
    <property type="term" value="C:cytosol"/>
    <property type="evidence" value="ECO:0007669"/>
    <property type="project" value="TreeGrafter"/>
</dbReference>
<evidence type="ECO:0000256" key="5">
    <source>
        <dbReference type="ARBA" id="ARBA00023014"/>
    </source>
</evidence>
<dbReference type="InterPro" id="IPR051198">
    <property type="entry name" value="BchE-like"/>
</dbReference>
<evidence type="ECO:0000256" key="4">
    <source>
        <dbReference type="ARBA" id="ARBA00023004"/>
    </source>
</evidence>
<dbReference type="Pfam" id="PF04055">
    <property type="entry name" value="Radical_SAM"/>
    <property type="match status" value="1"/>
</dbReference>
<keyword evidence="2" id="KW-0949">S-adenosyl-L-methionine</keyword>
<dbReference type="NCBIfam" id="TIGR04434">
    <property type="entry name" value="rSAM_Pput_1520"/>
    <property type="match status" value="1"/>
</dbReference>
<dbReference type="InterPro" id="IPR058240">
    <property type="entry name" value="rSAM_sf"/>
</dbReference>
<evidence type="ECO:0000256" key="1">
    <source>
        <dbReference type="ARBA" id="ARBA00001966"/>
    </source>
</evidence>
<comment type="cofactor">
    <cofactor evidence="1">
        <name>[4Fe-4S] cluster</name>
        <dbReference type="ChEBI" id="CHEBI:49883"/>
    </cofactor>
</comment>
<dbReference type="Gene3D" id="3.20.20.70">
    <property type="entry name" value="Aldolase class I"/>
    <property type="match status" value="1"/>
</dbReference>
<dbReference type="PANTHER" id="PTHR43409">
    <property type="entry name" value="ANAEROBIC MAGNESIUM-PROTOPORPHYRIN IX MONOMETHYL ESTER CYCLASE-RELATED"/>
    <property type="match status" value="1"/>
</dbReference>
<dbReference type="EMBL" id="MOEC01000005">
    <property type="protein sequence ID" value="OIS94344.1"/>
    <property type="molecule type" value="Genomic_DNA"/>
</dbReference>
<dbReference type="GO" id="GO:0051536">
    <property type="term" value="F:iron-sulfur cluster binding"/>
    <property type="evidence" value="ECO:0007669"/>
    <property type="project" value="UniProtKB-KW"/>
</dbReference>
<keyword evidence="8" id="KW-1185">Reference proteome</keyword>
<dbReference type="CDD" id="cd01335">
    <property type="entry name" value="Radical_SAM"/>
    <property type="match status" value="1"/>
</dbReference>
<dbReference type="GO" id="GO:0003824">
    <property type="term" value="F:catalytic activity"/>
    <property type="evidence" value="ECO:0007669"/>
    <property type="project" value="InterPro"/>
</dbReference>
<accession>A0A1J6IGW8</accession>
<dbReference type="PROSITE" id="PS51918">
    <property type="entry name" value="RADICAL_SAM"/>
    <property type="match status" value="1"/>
</dbReference>
<feature type="domain" description="Radical SAM core" evidence="6">
    <location>
        <begin position="257"/>
        <end position="496"/>
    </location>
</feature>
<keyword evidence="3" id="KW-0479">Metal-binding</keyword>
<dbReference type="InterPro" id="IPR013785">
    <property type="entry name" value="Aldolase_TIM"/>
</dbReference>
<dbReference type="PANTHER" id="PTHR43409:SF7">
    <property type="entry name" value="BLL1977 PROTEIN"/>
    <property type="match status" value="1"/>
</dbReference>
<protein>
    <submittedName>
        <fullName evidence="7">B12-binding domain/radical SAM domain-containing protein</fullName>
    </submittedName>
</protein>
<evidence type="ECO:0000256" key="3">
    <source>
        <dbReference type="ARBA" id="ARBA00022723"/>
    </source>
</evidence>
<dbReference type="Proteomes" id="UP000182985">
    <property type="component" value="Unassembled WGS sequence"/>
</dbReference>
<dbReference type="InterPro" id="IPR006638">
    <property type="entry name" value="Elp3/MiaA/NifB-like_rSAM"/>
</dbReference>
<evidence type="ECO:0000313" key="8">
    <source>
        <dbReference type="Proteomes" id="UP000182985"/>
    </source>
</evidence>
<name>A0A1J6IGW8_9HYPH</name>
<comment type="caution">
    <text evidence="7">The sequence shown here is derived from an EMBL/GenBank/DDBJ whole genome shotgun (WGS) entry which is preliminary data.</text>
</comment>